<keyword evidence="1" id="KW-0812">Transmembrane</keyword>
<dbReference type="Proteomes" id="UP000005025">
    <property type="component" value="Unassembled WGS sequence"/>
</dbReference>
<evidence type="ECO:0000313" key="4">
    <source>
        <dbReference type="Proteomes" id="UP000005025"/>
    </source>
</evidence>
<feature type="domain" description="YdbS-like PH" evidence="2">
    <location>
        <begin position="105"/>
        <end position="181"/>
    </location>
</feature>
<dbReference type="PANTHER" id="PTHR34473">
    <property type="entry name" value="UPF0699 TRANSMEMBRANE PROTEIN YDBS"/>
    <property type="match status" value="1"/>
</dbReference>
<protein>
    <recommendedName>
        <fullName evidence="2">YdbS-like PH domain-containing protein</fullName>
    </recommendedName>
</protein>
<keyword evidence="1" id="KW-1133">Transmembrane helix</keyword>
<feature type="transmembrane region" description="Helical" evidence="1">
    <location>
        <begin position="51"/>
        <end position="73"/>
    </location>
</feature>
<accession>H1LIT7</accession>
<comment type="caution">
    <text evidence="3">The sequence shown here is derived from an EMBL/GenBank/DDBJ whole genome shotgun (WGS) entry which is preliminary data.</text>
</comment>
<name>H1LIT7_9LACO</name>
<evidence type="ECO:0000256" key="1">
    <source>
        <dbReference type="SAM" id="Phobius"/>
    </source>
</evidence>
<dbReference type="STRING" id="797516.HMPREF9104_02529"/>
<dbReference type="EMBL" id="AGRJ01000221">
    <property type="protein sequence ID" value="EHO49517.1"/>
    <property type="molecule type" value="Genomic_DNA"/>
</dbReference>
<dbReference type="HOGENOM" id="CLU_104197_3_1_9"/>
<evidence type="ECO:0000313" key="3">
    <source>
        <dbReference type="EMBL" id="EHO49517.1"/>
    </source>
</evidence>
<proteinExistence type="predicted"/>
<evidence type="ECO:0000259" key="2">
    <source>
        <dbReference type="Pfam" id="PF03703"/>
    </source>
</evidence>
<organism evidence="3 4">
    <name type="scientific">Lentilactobacillus kisonensis F0435</name>
    <dbReference type="NCBI Taxonomy" id="797516"/>
    <lineage>
        <taxon>Bacteria</taxon>
        <taxon>Bacillati</taxon>
        <taxon>Bacillota</taxon>
        <taxon>Bacilli</taxon>
        <taxon>Lactobacillales</taxon>
        <taxon>Lactobacillaceae</taxon>
        <taxon>Lentilactobacillus</taxon>
    </lineage>
</organism>
<dbReference type="AlphaFoldDB" id="H1LIT7"/>
<reference evidence="3 4" key="1">
    <citation type="submission" date="2011-09" db="EMBL/GenBank/DDBJ databases">
        <authorList>
            <person name="Weinstock G."/>
            <person name="Sodergren E."/>
            <person name="Clifton S."/>
            <person name="Fulton L."/>
            <person name="Fulton B."/>
            <person name="Courtney L."/>
            <person name="Fronick C."/>
            <person name="Harrison M."/>
            <person name="Strong C."/>
            <person name="Farmer C."/>
            <person name="Delahaunty K."/>
            <person name="Markovic C."/>
            <person name="Hall O."/>
            <person name="Minx P."/>
            <person name="Tomlinson C."/>
            <person name="Mitreva M."/>
            <person name="Hou S."/>
            <person name="Chen J."/>
            <person name="Wollam A."/>
            <person name="Pepin K.H."/>
            <person name="Johnson M."/>
            <person name="Bhonagiri V."/>
            <person name="Zhang X."/>
            <person name="Suruliraj S."/>
            <person name="Warren W."/>
            <person name="Chinwalla A."/>
            <person name="Mardis E.R."/>
            <person name="Wilson R.K."/>
        </authorList>
    </citation>
    <scope>NUCLEOTIDE SEQUENCE [LARGE SCALE GENOMIC DNA]</scope>
    <source>
        <strain evidence="3 4">F0435</strain>
    </source>
</reference>
<dbReference type="PATRIC" id="fig|797516.3.peg.2273"/>
<feature type="transmembrane region" description="Helical" evidence="1">
    <location>
        <begin position="79"/>
        <end position="101"/>
    </location>
</feature>
<dbReference type="InterPro" id="IPR005182">
    <property type="entry name" value="YdbS-like_PH"/>
</dbReference>
<gene>
    <name evidence="3" type="ORF">HMPREF9104_02529</name>
</gene>
<keyword evidence="1" id="KW-0472">Membrane</keyword>
<dbReference type="Pfam" id="PF03703">
    <property type="entry name" value="bPH_2"/>
    <property type="match status" value="1"/>
</dbReference>
<sequence>MNLSTITNDDFLWKLLLFVFEHRLKKQHTGGYLILTQSNHLPTKIKTVWRISAYITFTVLALIAIACLIVFKFTNWHWLVYATIVFAVLAVIDVIIELLLVPYRYSFWRYTLSDDAVELQSGFIFRKLVSIPIARVQDVTLAAGPILQSQKLQEVWITTASTSHKIDGLAPQVGEQLRKQIMKMAVEVNDHDV</sequence>
<dbReference type="PANTHER" id="PTHR34473:SF2">
    <property type="entry name" value="UPF0699 TRANSMEMBRANE PROTEIN YDBT"/>
    <property type="match status" value="1"/>
</dbReference>